<proteinExistence type="inferred from homology"/>
<dbReference type="NCBIfam" id="TIGR01821">
    <property type="entry name" value="5aminolev_synth"/>
    <property type="match status" value="1"/>
</dbReference>
<evidence type="ECO:0000256" key="1">
    <source>
        <dbReference type="ARBA" id="ARBA00001933"/>
    </source>
</evidence>
<comment type="cofactor">
    <cofactor evidence="1 6">
        <name>pyridoxal 5'-phosphate</name>
        <dbReference type="ChEBI" id="CHEBI:597326"/>
    </cofactor>
</comment>
<feature type="compositionally biased region" description="Low complexity" evidence="7">
    <location>
        <begin position="155"/>
        <end position="167"/>
    </location>
</feature>
<feature type="compositionally biased region" description="Low complexity" evidence="7">
    <location>
        <begin position="128"/>
        <end position="147"/>
    </location>
</feature>
<evidence type="ECO:0000259" key="8">
    <source>
        <dbReference type="Pfam" id="PF00155"/>
    </source>
</evidence>
<dbReference type="FunFam" id="3.40.640.10:FF:000006">
    <property type="entry name" value="5-aminolevulinate synthase, mitochondrial"/>
    <property type="match status" value="1"/>
</dbReference>
<dbReference type="InterPro" id="IPR015422">
    <property type="entry name" value="PyrdxlP-dep_Trfase_small"/>
</dbReference>
<feature type="region of interest" description="Disordered" evidence="7">
    <location>
        <begin position="128"/>
        <end position="197"/>
    </location>
</feature>
<dbReference type="EC" id="2.3.1.37" evidence="6"/>
<sequence length="622" mass="68226">MFSSMVSSQTLAHRLHKAVSSLLSAPIKGYTGSCPFLRSLSTIPKCNAATAQATDTNTQSAKTTTTTTRCGRLCCCRELREPEQTNGSSNETCCPSYIIEPVNSKTFIDHDEESSYYCSMASSMASKQQQQQQQLDSIEQSSISSDELTARASNQTQMQLQQQQQQQRSHYEDVKMGPRNGAPATSESQHNHAMPQKRSIATSALTSAVPYPQEDEEEVDEERGLGYNYSTRLRELIQSKKNDETYRVFRRVRRFGSSFPHGTEQGRPVTIWCSNDYFGMSSHPKVGEAIRKALMAYGAGSGGTRNIAGNSPVHEQLEWELADLHSKEAALLFSSCYVANDSTLFTLLKLIPDCQVFSDAGNHASMIQGIRNSGAKKHIFRAFDPIDLEAKLKQLPVSVPKIVAFETVHSMTGDVSDVGLMCDIAHKYGALTFVDEVHAVGLYGERGAGIAQRDGCMDKIDIVSGTLGKAYGNCGGYIAASGELIDVVRSYASGFIFTTSLPPTVACGATESVRILKGNEGRRLRQQQQSNVYSMKQALTAAGLPFYPSKSHIIPIPVGNSAKCTQVMNDLLDLGHYIQSINYPTVPKGSERLRLSVTPFHSEQMINSLIEKLATVWSRNNL</sequence>
<dbReference type="GO" id="GO:0003870">
    <property type="term" value="F:5-aminolevulinate synthase activity"/>
    <property type="evidence" value="ECO:0007669"/>
    <property type="project" value="UniProtKB-EC"/>
</dbReference>
<dbReference type="InterPro" id="IPR015421">
    <property type="entry name" value="PyrdxlP-dep_Trfase_major"/>
</dbReference>
<dbReference type="InterPro" id="IPR015424">
    <property type="entry name" value="PyrdxlP-dep_Trfase"/>
</dbReference>
<evidence type="ECO:0000256" key="4">
    <source>
        <dbReference type="ARBA" id="ARBA00022898"/>
    </source>
</evidence>
<comment type="pathway">
    <text evidence="6">Porphyrin-containing compound metabolism; protoporphyrin-IX biosynthesis; 5-aminolevulinate from glycine: step 1/1.</text>
</comment>
<gene>
    <name evidence="9" type="primary">ALAS2</name>
    <name evidence="9" type="ORF">g.7683</name>
</gene>
<evidence type="ECO:0000256" key="2">
    <source>
        <dbReference type="ARBA" id="ARBA00008392"/>
    </source>
</evidence>
<protein>
    <recommendedName>
        <fullName evidence="6">5-aminolevulinate synthase</fullName>
        <ecNumber evidence="6">2.3.1.37</ecNumber>
    </recommendedName>
    <alternativeName>
        <fullName evidence="6">5-aminolevulinic acid synthase</fullName>
    </alternativeName>
    <alternativeName>
        <fullName evidence="6">Delta-ALA synthase</fullName>
    </alternativeName>
    <alternativeName>
        <fullName evidence="6">Delta-aminolevulinate synthase</fullName>
    </alternativeName>
</protein>
<reference evidence="9" key="1">
    <citation type="submission" date="2018-10" db="EMBL/GenBank/DDBJ databases">
        <title>Transcriptome assembly of Aceria tosichella (Wheat curl mite) Type 2.</title>
        <authorList>
            <person name="Scully E.D."/>
            <person name="Geib S.M."/>
            <person name="Palmer N.A."/>
            <person name="Gupta A.K."/>
            <person name="Sarath G."/>
            <person name="Tatineni S."/>
        </authorList>
    </citation>
    <scope>NUCLEOTIDE SEQUENCE</scope>
    <source>
        <strain evidence="9">LincolnNE</strain>
    </source>
</reference>
<accession>A0A6G1SMV7</accession>
<dbReference type="InterPro" id="IPR004839">
    <property type="entry name" value="Aminotransferase_I/II_large"/>
</dbReference>
<evidence type="ECO:0000256" key="6">
    <source>
        <dbReference type="RuleBase" id="RU910713"/>
    </source>
</evidence>
<keyword evidence="3 6" id="KW-0808">Transferase</keyword>
<keyword evidence="4 6" id="KW-0663">Pyridoxal phosphate</keyword>
<dbReference type="CDD" id="cd06454">
    <property type="entry name" value="KBL_like"/>
    <property type="match status" value="1"/>
</dbReference>
<keyword evidence="5 6" id="KW-0012">Acyltransferase</keyword>
<dbReference type="SUPFAM" id="SSF53383">
    <property type="entry name" value="PLP-dependent transferases"/>
    <property type="match status" value="1"/>
</dbReference>
<dbReference type="UniPathway" id="UPA00251">
    <property type="reaction ID" value="UER00375"/>
</dbReference>
<evidence type="ECO:0000313" key="9">
    <source>
        <dbReference type="EMBL" id="MDE51312.1"/>
    </source>
</evidence>
<dbReference type="InterPro" id="IPR010961">
    <property type="entry name" value="4pyrrol_synth_NH2levulA_synth"/>
</dbReference>
<dbReference type="GO" id="GO:0005739">
    <property type="term" value="C:mitochondrion"/>
    <property type="evidence" value="ECO:0007669"/>
    <property type="project" value="TreeGrafter"/>
</dbReference>
<dbReference type="Gene3D" id="3.40.640.10">
    <property type="entry name" value="Type I PLP-dependent aspartate aminotransferase-like (Major domain)"/>
    <property type="match status" value="1"/>
</dbReference>
<name>A0A6G1SMV7_9ACAR</name>
<evidence type="ECO:0000256" key="5">
    <source>
        <dbReference type="ARBA" id="ARBA00023315"/>
    </source>
</evidence>
<dbReference type="EMBL" id="GGYP01006541">
    <property type="protein sequence ID" value="MDE51312.1"/>
    <property type="molecule type" value="Transcribed_RNA"/>
</dbReference>
<evidence type="ECO:0000256" key="7">
    <source>
        <dbReference type="SAM" id="MobiDB-lite"/>
    </source>
</evidence>
<comment type="catalytic activity">
    <reaction evidence="6">
        <text>succinyl-CoA + glycine + H(+) = 5-aminolevulinate + CO2 + CoA</text>
        <dbReference type="Rhea" id="RHEA:12921"/>
        <dbReference type="ChEBI" id="CHEBI:15378"/>
        <dbReference type="ChEBI" id="CHEBI:16526"/>
        <dbReference type="ChEBI" id="CHEBI:57287"/>
        <dbReference type="ChEBI" id="CHEBI:57292"/>
        <dbReference type="ChEBI" id="CHEBI:57305"/>
        <dbReference type="ChEBI" id="CHEBI:356416"/>
        <dbReference type="EC" id="2.3.1.37"/>
    </reaction>
</comment>
<dbReference type="Pfam" id="PF00155">
    <property type="entry name" value="Aminotran_1_2"/>
    <property type="match status" value="1"/>
</dbReference>
<dbReference type="InterPro" id="IPR050087">
    <property type="entry name" value="AON_synthase_class-II"/>
</dbReference>
<dbReference type="GO" id="GO:0006782">
    <property type="term" value="P:protoporphyrinogen IX biosynthetic process"/>
    <property type="evidence" value="ECO:0007669"/>
    <property type="project" value="UniProtKB-UniRule"/>
</dbReference>
<dbReference type="GO" id="GO:0030170">
    <property type="term" value="F:pyridoxal phosphate binding"/>
    <property type="evidence" value="ECO:0007669"/>
    <property type="project" value="UniProtKB-UniRule"/>
</dbReference>
<dbReference type="AlphaFoldDB" id="A0A6G1SMV7"/>
<dbReference type="PANTHER" id="PTHR13693">
    <property type="entry name" value="CLASS II AMINOTRANSFERASE/8-AMINO-7-OXONONANOATE SYNTHASE"/>
    <property type="match status" value="1"/>
</dbReference>
<keyword evidence="6" id="KW-0350">Heme biosynthesis</keyword>
<organism evidence="9">
    <name type="scientific">Aceria tosichella</name>
    <name type="common">wheat curl mite</name>
    <dbReference type="NCBI Taxonomy" id="561515"/>
    <lineage>
        <taxon>Eukaryota</taxon>
        <taxon>Metazoa</taxon>
        <taxon>Ecdysozoa</taxon>
        <taxon>Arthropoda</taxon>
        <taxon>Chelicerata</taxon>
        <taxon>Arachnida</taxon>
        <taxon>Acari</taxon>
        <taxon>Acariformes</taxon>
        <taxon>Trombidiformes</taxon>
        <taxon>Prostigmata</taxon>
        <taxon>Eupodina</taxon>
        <taxon>Eriophyoidea</taxon>
        <taxon>Eriophyidae</taxon>
        <taxon>Eriophyinae</taxon>
        <taxon>Aceriini</taxon>
        <taxon>Aceria</taxon>
    </lineage>
</organism>
<evidence type="ECO:0000256" key="3">
    <source>
        <dbReference type="ARBA" id="ARBA00022679"/>
    </source>
</evidence>
<feature type="domain" description="Aminotransferase class I/classII large" evidence="8">
    <location>
        <begin position="269"/>
        <end position="613"/>
    </location>
</feature>
<dbReference type="PANTHER" id="PTHR13693:SF102">
    <property type="entry name" value="2-AMINO-3-KETOBUTYRATE COENZYME A LIGASE, MITOCHONDRIAL"/>
    <property type="match status" value="1"/>
</dbReference>
<dbReference type="Gene3D" id="3.90.1150.10">
    <property type="entry name" value="Aspartate Aminotransferase, domain 1"/>
    <property type="match status" value="1"/>
</dbReference>
<comment type="similarity">
    <text evidence="2 6">Belongs to the class-II pyridoxal-phosphate-dependent aminotransferase family.</text>
</comment>